<proteinExistence type="predicted"/>
<sequence>MERLRITLEFNKNRKEELNLYEKLQNYSNPAAYIKDVLRGLLPIPGEIKVVSEVSSENEDYEDLMDI</sequence>
<dbReference type="Proteomes" id="UP000095558">
    <property type="component" value="Unassembled WGS sequence"/>
</dbReference>
<gene>
    <name evidence="1" type="ORF">ERS852470_03248</name>
</gene>
<reference evidence="1 2" key="1">
    <citation type="submission" date="2015-09" db="EMBL/GenBank/DDBJ databases">
        <authorList>
            <consortium name="Pathogen Informatics"/>
        </authorList>
    </citation>
    <scope>NUCLEOTIDE SEQUENCE [LARGE SCALE GENOMIC DNA]</scope>
    <source>
        <strain evidence="1 2">2789STDY5834855</strain>
    </source>
</reference>
<accession>A0A174HKU4</accession>
<name>A0A174HKU4_9CLOT</name>
<dbReference type="RefSeq" id="WP_055277798.1">
    <property type="nucleotide sequence ID" value="NZ_CYZV01000047.1"/>
</dbReference>
<dbReference type="OrthoDB" id="1943946at2"/>
<dbReference type="AlphaFoldDB" id="A0A174HKU4"/>
<evidence type="ECO:0000313" key="2">
    <source>
        <dbReference type="Proteomes" id="UP000095558"/>
    </source>
</evidence>
<evidence type="ECO:0000313" key="1">
    <source>
        <dbReference type="EMBL" id="CUO74851.1"/>
    </source>
</evidence>
<organism evidence="1 2">
    <name type="scientific">Clostridium disporicum</name>
    <dbReference type="NCBI Taxonomy" id="84024"/>
    <lineage>
        <taxon>Bacteria</taxon>
        <taxon>Bacillati</taxon>
        <taxon>Bacillota</taxon>
        <taxon>Clostridia</taxon>
        <taxon>Eubacteriales</taxon>
        <taxon>Clostridiaceae</taxon>
        <taxon>Clostridium</taxon>
    </lineage>
</organism>
<dbReference type="EMBL" id="CYZV01000047">
    <property type="protein sequence ID" value="CUO74851.1"/>
    <property type="molecule type" value="Genomic_DNA"/>
</dbReference>
<protein>
    <submittedName>
        <fullName evidence="1">Uncharacterized protein</fullName>
    </submittedName>
</protein>